<proteinExistence type="predicted"/>
<evidence type="ECO:0000313" key="3">
    <source>
        <dbReference type="Proteomes" id="UP000604825"/>
    </source>
</evidence>
<name>A0A811PNQ9_9POAL</name>
<sequence length="200" mass="22680">MRWNNNTSGFVLRRMAQLVSDGSRPNKVFKDKVVNYVAKALKEYSGEDLSPTQVYNHLRKWRQKWSRVCKLKYLSGALFDTDTNAIMLEGEHYLSHCKDHPKDADFLNTPIRFYSEMEAIFGHAMATSKFVVGSGEALWVNQAESMAAMAEGSASNHVCEEKTNTEVDDVNNVANALRETRPAHVDANLYLVIMEMYGFS</sequence>
<protein>
    <recommendedName>
        <fullName evidence="1">Myb/SANT-like domain-containing protein</fullName>
    </recommendedName>
</protein>
<reference evidence="2" key="1">
    <citation type="submission" date="2020-10" db="EMBL/GenBank/DDBJ databases">
        <authorList>
            <person name="Han B."/>
            <person name="Lu T."/>
            <person name="Zhao Q."/>
            <person name="Huang X."/>
            <person name="Zhao Y."/>
        </authorList>
    </citation>
    <scope>NUCLEOTIDE SEQUENCE</scope>
</reference>
<dbReference type="Pfam" id="PF12776">
    <property type="entry name" value="Myb_DNA-bind_3"/>
    <property type="match status" value="1"/>
</dbReference>
<keyword evidence="3" id="KW-1185">Reference proteome</keyword>
<dbReference type="AlphaFoldDB" id="A0A811PNQ9"/>
<comment type="caution">
    <text evidence="2">The sequence shown here is derived from an EMBL/GenBank/DDBJ whole genome shotgun (WGS) entry which is preliminary data.</text>
</comment>
<dbReference type="Proteomes" id="UP000604825">
    <property type="component" value="Unassembled WGS sequence"/>
</dbReference>
<dbReference type="InterPro" id="IPR024752">
    <property type="entry name" value="Myb/SANT-like_dom"/>
</dbReference>
<evidence type="ECO:0000259" key="1">
    <source>
        <dbReference type="Pfam" id="PF12776"/>
    </source>
</evidence>
<gene>
    <name evidence="2" type="ORF">NCGR_LOCUS31375</name>
</gene>
<feature type="domain" description="Myb/SANT-like" evidence="1">
    <location>
        <begin position="2"/>
        <end position="86"/>
    </location>
</feature>
<dbReference type="PANTHER" id="PTHR47127">
    <property type="entry name" value="10A19I.15"/>
    <property type="match status" value="1"/>
</dbReference>
<dbReference type="OrthoDB" id="686674at2759"/>
<evidence type="ECO:0000313" key="2">
    <source>
        <dbReference type="EMBL" id="CAD6247153.1"/>
    </source>
</evidence>
<dbReference type="EMBL" id="CAJGYO010000007">
    <property type="protein sequence ID" value="CAD6247153.1"/>
    <property type="molecule type" value="Genomic_DNA"/>
</dbReference>
<accession>A0A811PNQ9</accession>
<organism evidence="2 3">
    <name type="scientific">Miscanthus lutarioriparius</name>
    <dbReference type="NCBI Taxonomy" id="422564"/>
    <lineage>
        <taxon>Eukaryota</taxon>
        <taxon>Viridiplantae</taxon>
        <taxon>Streptophyta</taxon>
        <taxon>Embryophyta</taxon>
        <taxon>Tracheophyta</taxon>
        <taxon>Spermatophyta</taxon>
        <taxon>Magnoliopsida</taxon>
        <taxon>Liliopsida</taxon>
        <taxon>Poales</taxon>
        <taxon>Poaceae</taxon>
        <taxon>PACMAD clade</taxon>
        <taxon>Panicoideae</taxon>
        <taxon>Andropogonodae</taxon>
        <taxon>Andropogoneae</taxon>
        <taxon>Saccharinae</taxon>
        <taxon>Miscanthus</taxon>
    </lineage>
</organism>